<feature type="repeat" description="ANK" evidence="3">
    <location>
        <begin position="442"/>
        <end position="475"/>
    </location>
</feature>
<accession>A0A7W3LVD2</accession>
<dbReference type="RefSeq" id="WP_182846974.1">
    <property type="nucleotide sequence ID" value="NZ_BAAALP010000020.1"/>
</dbReference>
<evidence type="ECO:0000313" key="4">
    <source>
        <dbReference type="EMBL" id="MBA8954951.1"/>
    </source>
</evidence>
<dbReference type="Proteomes" id="UP000572680">
    <property type="component" value="Unassembled WGS sequence"/>
</dbReference>
<dbReference type="PROSITE" id="PS50297">
    <property type="entry name" value="ANK_REP_REGION"/>
    <property type="match status" value="1"/>
</dbReference>
<evidence type="ECO:0000313" key="5">
    <source>
        <dbReference type="Proteomes" id="UP000572680"/>
    </source>
</evidence>
<dbReference type="SUPFAM" id="SSF48403">
    <property type="entry name" value="Ankyrin repeat"/>
    <property type="match status" value="1"/>
</dbReference>
<reference evidence="4 5" key="1">
    <citation type="submission" date="2020-08" db="EMBL/GenBank/DDBJ databases">
        <title>Genomic Encyclopedia of Type Strains, Phase IV (KMG-IV): sequencing the most valuable type-strain genomes for metagenomic binning, comparative biology and taxonomic classification.</title>
        <authorList>
            <person name="Goeker M."/>
        </authorList>
    </citation>
    <scope>NUCLEOTIDE SEQUENCE [LARGE SCALE GENOMIC DNA]</scope>
    <source>
        <strain evidence="4 5">DSM 44197</strain>
    </source>
</reference>
<organism evidence="4 5">
    <name type="scientific">Actinomadura namibiensis</name>
    <dbReference type="NCBI Taxonomy" id="182080"/>
    <lineage>
        <taxon>Bacteria</taxon>
        <taxon>Bacillati</taxon>
        <taxon>Actinomycetota</taxon>
        <taxon>Actinomycetes</taxon>
        <taxon>Streptosporangiales</taxon>
        <taxon>Thermomonosporaceae</taxon>
        <taxon>Actinomadura</taxon>
    </lineage>
</organism>
<dbReference type="PROSITE" id="PS50088">
    <property type="entry name" value="ANK_REPEAT"/>
    <property type="match status" value="1"/>
</dbReference>
<dbReference type="InterPro" id="IPR036770">
    <property type="entry name" value="Ankyrin_rpt-contain_sf"/>
</dbReference>
<keyword evidence="5" id="KW-1185">Reference proteome</keyword>
<keyword evidence="2 3" id="KW-0040">ANK repeat</keyword>
<dbReference type="SMART" id="SM00248">
    <property type="entry name" value="ANK"/>
    <property type="match status" value="2"/>
</dbReference>
<dbReference type="InterPro" id="IPR050745">
    <property type="entry name" value="Multifunctional_regulatory"/>
</dbReference>
<evidence type="ECO:0000256" key="1">
    <source>
        <dbReference type="ARBA" id="ARBA00022737"/>
    </source>
</evidence>
<sequence length="500" mass="55741">MNIPRGWLSGGLRDWWRIRRYAVPRWMIERATERRLAGDWRGACAAARVDVDIDPAYLTPEIEDDLRHLAPDLLRWHAPRRLTGSTALDPRRALVLARHGGAALYALTPPGAEAPQTLRLRIGTPPGGDRALPHEDWTVLRYLWDARQAPDLLLHRWGRRDRAPRLTAEGEPPGPEDRRDARHEFGFPEAAEETALPGGLLFHSYIDPVAFARTLRSLREGGTERVRIAVGSGGTWSVDTEGPRVRERNHRDVADLPELPCVAWRRLPDLELLRTGVLTPEDLHPLVRDALCPARPPADGPVGPPDPELPEPVRVRCRDEWHEIALRDGRLCTPHAPEERDRELALGALGGPAARCASVMAAWANAGRKLPSVLREARIGLFLRMHAGDAEGVLALLDAGFDPRVRDARRRTLLHHIHQVDHRMLLPRLLAAGLDVNAEDSDGLTPLHVAVCHHGSPEVVRALLEAGARPDTARRSLARLIRKHERDNLAFLLTEEAADE</sequence>
<gene>
    <name evidence="4" type="ORF">HNR61_006608</name>
</gene>
<dbReference type="AlphaFoldDB" id="A0A7W3LVD2"/>
<dbReference type="Pfam" id="PF12796">
    <property type="entry name" value="Ank_2"/>
    <property type="match status" value="1"/>
</dbReference>
<evidence type="ECO:0008006" key="6">
    <source>
        <dbReference type="Google" id="ProtNLM"/>
    </source>
</evidence>
<name>A0A7W3LVD2_ACTNM</name>
<dbReference type="InterPro" id="IPR002110">
    <property type="entry name" value="Ankyrin_rpt"/>
</dbReference>
<proteinExistence type="predicted"/>
<evidence type="ECO:0000256" key="3">
    <source>
        <dbReference type="PROSITE-ProRule" id="PRU00023"/>
    </source>
</evidence>
<evidence type="ECO:0000256" key="2">
    <source>
        <dbReference type="ARBA" id="ARBA00023043"/>
    </source>
</evidence>
<protein>
    <recommendedName>
        <fullName evidence="6">Ankyrin repeat domain-containing protein</fullName>
    </recommendedName>
</protein>
<dbReference type="EMBL" id="JACJIA010000010">
    <property type="protein sequence ID" value="MBA8954951.1"/>
    <property type="molecule type" value="Genomic_DNA"/>
</dbReference>
<dbReference type="PANTHER" id="PTHR24189">
    <property type="entry name" value="MYOTROPHIN"/>
    <property type="match status" value="1"/>
</dbReference>
<dbReference type="Gene3D" id="1.25.40.20">
    <property type="entry name" value="Ankyrin repeat-containing domain"/>
    <property type="match status" value="1"/>
</dbReference>
<comment type="caution">
    <text evidence="4">The sequence shown here is derived from an EMBL/GenBank/DDBJ whole genome shotgun (WGS) entry which is preliminary data.</text>
</comment>
<dbReference type="PANTHER" id="PTHR24189:SF50">
    <property type="entry name" value="ANKYRIN REPEAT AND SOCS BOX PROTEIN 2"/>
    <property type="match status" value="1"/>
</dbReference>
<keyword evidence="1" id="KW-0677">Repeat</keyword>